<dbReference type="EC" id="2.7.7.62" evidence="14"/>
<evidence type="ECO:0000256" key="5">
    <source>
        <dbReference type="ARBA" id="ARBA00004692"/>
    </source>
</evidence>
<feature type="binding site" evidence="16">
    <location>
        <position position="69"/>
    </location>
    <ligand>
        <name>GTP</name>
        <dbReference type="ChEBI" id="CHEBI:37565"/>
    </ligand>
</feature>
<dbReference type="AlphaFoldDB" id="A0A223MX27"/>
<dbReference type="NCBIfam" id="NF004469">
    <property type="entry name" value="PRK05800.1"/>
    <property type="match status" value="1"/>
</dbReference>
<evidence type="ECO:0000256" key="13">
    <source>
        <dbReference type="ARBA" id="ARBA00023134"/>
    </source>
</evidence>
<evidence type="ECO:0000256" key="9">
    <source>
        <dbReference type="ARBA" id="ARBA00022679"/>
    </source>
</evidence>
<name>A0A223MX27_9VIBR</name>
<dbReference type="PANTHER" id="PTHR34848:SF1">
    <property type="entry name" value="BIFUNCTIONAL ADENOSYLCOBALAMIN BIOSYNTHESIS PROTEIN COBU"/>
    <property type="match status" value="1"/>
</dbReference>
<comment type="pathway">
    <text evidence="5 14">Cofactor biosynthesis; adenosylcobalamin biosynthesis; adenosylcobalamin from cob(II)yrinate a,c-diamide: step 6/7.</text>
</comment>
<dbReference type="Proteomes" id="UP000215148">
    <property type="component" value="Chromosome 1"/>
</dbReference>
<gene>
    <name evidence="17" type="ORF">CCZ37_05390</name>
</gene>
<dbReference type="UniPathway" id="UPA00148">
    <property type="reaction ID" value="UER00236"/>
</dbReference>
<dbReference type="SUPFAM" id="SSF52540">
    <property type="entry name" value="P-loop containing nucleoside triphosphate hydrolases"/>
    <property type="match status" value="1"/>
</dbReference>
<dbReference type="Gene3D" id="3.40.50.300">
    <property type="entry name" value="P-loop containing nucleotide triphosphate hydrolases"/>
    <property type="match status" value="1"/>
</dbReference>
<keyword evidence="8 14" id="KW-0169">Cobalamin biosynthesis</keyword>
<evidence type="ECO:0000313" key="18">
    <source>
        <dbReference type="Proteomes" id="UP000215148"/>
    </source>
</evidence>
<keyword evidence="11 14" id="KW-0418">Kinase</keyword>
<evidence type="ECO:0000256" key="3">
    <source>
        <dbReference type="ARBA" id="ARBA00001522"/>
    </source>
</evidence>
<dbReference type="PANTHER" id="PTHR34848">
    <property type="match status" value="1"/>
</dbReference>
<keyword evidence="9 14" id="KW-0808">Transferase</keyword>
<evidence type="ECO:0000256" key="6">
    <source>
        <dbReference type="ARBA" id="ARBA00005159"/>
    </source>
</evidence>
<dbReference type="InterPro" id="IPR003203">
    <property type="entry name" value="CobU/CobP"/>
</dbReference>
<keyword evidence="18" id="KW-1185">Reference proteome</keyword>
<evidence type="ECO:0000256" key="12">
    <source>
        <dbReference type="ARBA" id="ARBA00022840"/>
    </source>
</evidence>
<evidence type="ECO:0000256" key="11">
    <source>
        <dbReference type="ARBA" id="ARBA00022777"/>
    </source>
</evidence>
<reference evidence="17 18" key="1">
    <citation type="submission" date="2017-08" db="EMBL/GenBank/DDBJ databases">
        <title>The Vibrio qinghaiensis sp.-Q67 is a luminous bacteria isolated firstly from Qinghai lake, Qinghai province, China, which has been proved to be very sensitive to detect environmental and food pollutants. Therefore, complete genome analysis of V. qinghaiensis sp.-Q67 highlights the potential application of this strain on detection of hazards in the contaminated environments.</title>
        <authorList>
            <person name="Gong L."/>
        </authorList>
    </citation>
    <scope>NUCLEOTIDE SEQUENCE [LARGE SCALE GENOMIC DNA]</scope>
    <source>
        <strain evidence="17 18">Q67</strain>
    </source>
</reference>
<evidence type="ECO:0000256" key="4">
    <source>
        <dbReference type="ARBA" id="ARBA00003889"/>
    </source>
</evidence>
<proteinExistence type="inferred from homology"/>
<evidence type="ECO:0000256" key="14">
    <source>
        <dbReference type="PIRNR" id="PIRNR006135"/>
    </source>
</evidence>
<organism evidence="17 18">
    <name type="scientific">Vibrio qinghaiensis</name>
    <dbReference type="NCBI Taxonomy" id="2025808"/>
    <lineage>
        <taxon>Bacteria</taxon>
        <taxon>Pseudomonadati</taxon>
        <taxon>Pseudomonadota</taxon>
        <taxon>Gammaproteobacteria</taxon>
        <taxon>Vibrionales</taxon>
        <taxon>Vibrionaceae</taxon>
        <taxon>Vibrio</taxon>
    </lineage>
</organism>
<evidence type="ECO:0000256" key="15">
    <source>
        <dbReference type="PIRSR" id="PIRSR006135-1"/>
    </source>
</evidence>
<accession>A0A223MX27</accession>
<dbReference type="CDD" id="cd00544">
    <property type="entry name" value="CobU"/>
    <property type="match status" value="1"/>
</dbReference>
<comment type="function">
    <text evidence="4 14">Catalyzes ATP-dependent phosphorylation of adenosylcobinamide and addition of GMP to adenosylcobinamide phosphate.</text>
</comment>
<comment type="similarity">
    <text evidence="7 14">Belongs to the CobU/CobP family.</text>
</comment>
<feature type="binding site" evidence="16">
    <location>
        <begin position="41"/>
        <end position="43"/>
    </location>
    <ligand>
        <name>GTP</name>
        <dbReference type="ChEBI" id="CHEBI:37565"/>
    </ligand>
</feature>
<dbReference type="EC" id="2.7.1.156" evidence="14"/>
<feature type="binding site" evidence="16">
    <location>
        <position position="90"/>
    </location>
    <ligand>
        <name>GTP</name>
        <dbReference type="ChEBI" id="CHEBI:37565"/>
    </ligand>
</feature>
<feature type="binding site" evidence="16">
    <location>
        <begin position="7"/>
        <end position="14"/>
    </location>
    <ligand>
        <name>GTP</name>
        <dbReference type="ChEBI" id="CHEBI:37565"/>
    </ligand>
</feature>
<dbReference type="KEGG" id="vqi:CCZ37_05390"/>
<comment type="catalytic activity">
    <reaction evidence="2 14">
        <text>adenosylcob(III)inamide phosphate + GTP + H(+) = adenosylcob(III)inamide-GDP + diphosphate</text>
        <dbReference type="Rhea" id="RHEA:22712"/>
        <dbReference type="ChEBI" id="CHEBI:15378"/>
        <dbReference type="ChEBI" id="CHEBI:33019"/>
        <dbReference type="ChEBI" id="CHEBI:37565"/>
        <dbReference type="ChEBI" id="CHEBI:58502"/>
        <dbReference type="ChEBI" id="CHEBI:60487"/>
        <dbReference type="EC" id="2.7.7.62"/>
    </reaction>
</comment>
<keyword evidence="13 14" id="KW-0342">GTP-binding</keyword>
<dbReference type="EMBL" id="CP022741">
    <property type="protein sequence ID" value="ASU22054.1"/>
    <property type="molecule type" value="Genomic_DNA"/>
</dbReference>
<protein>
    <recommendedName>
        <fullName evidence="14">Bifunctional adenosylcobalamin biosynthesis protein</fullName>
        <ecNumber evidence="14">2.7.1.156</ecNumber>
        <ecNumber evidence="14">2.7.7.62</ecNumber>
    </recommendedName>
</protein>
<evidence type="ECO:0000256" key="16">
    <source>
        <dbReference type="PIRSR" id="PIRSR006135-2"/>
    </source>
</evidence>
<dbReference type="GO" id="GO:0043752">
    <property type="term" value="F:adenosylcobinamide kinase activity"/>
    <property type="evidence" value="ECO:0007669"/>
    <property type="project" value="UniProtKB-EC"/>
</dbReference>
<dbReference type="RefSeq" id="WP_094499952.1">
    <property type="nucleotide sequence ID" value="NZ_CAWNHI010000001.1"/>
</dbReference>
<dbReference type="InterPro" id="IPR027417">
    <property type="entry name" value="P-loop_NTPase"/>
</dbReference>
<comment type="catalytic activity">
    <reaction evidence="3">
        <text>adenosylcob(III)inamide + GTP = adenosylcob(III)inamide phosphate + GDP + H(+)</text>
        <dbReference type="Rhea" id="RHEA:15765"/>
        <dbReference type="ChEBI" id="CHEBI:2480"/>
        <dbReference type="ChEBI" id="CHEBI:15378"/>
        <dbReference type="ChEBI" id="CHEBI:37565"/>
        <dbReference type="ChEBI" id="CHEBI:58189"/>
        <dbReference type="ChEBI" id="CHEBI:58502"/>
        <dbReference type="EC" id="2.7.1.156"/>
    </reaction>
</comment>
<keyword evidence="12 14" id="KW-0067">ATP-binding</keyword>
<evidence type="ECO:0000313" key="17">
    <source>
        <dbReference type="EMBL" id="ASU22054.1"/>
    </source>
</evidence>
<evidence type="ECO:0000256" key="2">
    <source>
        <dbReference type="ARBA" id="ARBA00000711"/>
    </source>
</evidence>
<sequence>MVHLILGGARSGKSCFAEQAAKQAHQALLMRLPQAQLNYVATAIAFDDEMQARIAHHQQQRTSEWQEHECPEQLPELMATFSAHDVVLVDCLTLWLNNVIYNHGQQAHEAEIKKRVEQLCFAVEQTPATLVIVANEVGLGVIPMGEVSRLFVDNAGWLNQALAKLATRVSFIAAGLPIVLKDIVLKDIVLKDIVLKDIVLKDTALNDIALKGSQ</sequence>
<dbReference type="GO" id="GO:0005525">
    <property type="term" value="F:GTP binding"/>
    <property type="evidence" value="ECO:0007669"/>
    <property type="project" value="UniProtKB-UniRule"/>
</dbReference>
<evidence type="ECO:0000256" key="7">
    <source>
        <dbReference type="ARBA" id="ARBA00007490"/>
    </source>
</evidence>
<dbReference type="PIRSF" id="PIRSF006135">
    <property type="entry name" value="CobU"/>
    <property type="match status" value="1"/>
</dbReference>
<feature type="active site" description="GMP-histidine intermediate" evidence="15">
    <location>
        <position position="57"/>
    </location>
</feature>
<evidence type="ECO:0000256" key="8">
    <source>
        <dbReference type="ARBA" id="ARBA00022573"/>
    </source>
</evidence>
<dbReference type="Pfam" id="PF02283">
    <property type="entry name" value="CobU"/>
    <property type="match status" value="1"/>
</dbReference>
<dbReference type="GO" id="GO:0008820">
    <property type="term" value="F:cobinamide phosphate guanylyltransferase activity"/>
    <property type="evidence" value="ECO:0007669"/>
    <property type="project" value="UniProtKB-UniRule"/>
</dbReference>
<evidence type="ECO:0000256" key="1">
    <source>
        <dbReference type="ARBA" id="ARBA00000312"/>
    </source>
</evidence>
<comment type="pathway">
    <text evidence="6 14">Cofactor biosynthesis; adenosylcobalamin biosynthesis; adenosylcobalamin from cob(II)yrinate a,c-diamide: step 5/7.</text>
</comment>
<keyword evidence="17" id="KW-0548">Nucleotidyltransferase</keyword>
<dbReference type="GO" id="GO:0009236">
    <property type="term" value="P:cobalamin biosynthetic process"/>
    <property type="evidence" value="ECO:0007669"/>
    <property type="project" value="UniProtKB-UniRule"/>
</dbReference>
<dbReference type="GO" id="GO:0005524">
    <property type="term" value="F:ATP binding"/>
    <property type="evidence" value="ECO:0007669"/>
    <property type="project" value="UniProtKB-UniRule"/>
</dbReference>
<evidence type="ECO:0000256" key="10">
    <source>
        <dbReference type="ARBA" id="ARBA00022741"/>
    </source>
</evidence>
<keyword evidence="10 14" id="KW-0547">Nucleotide-binding</keyword>
<comment type="catalytic activity">
    <reaction evidence="1 14">
        <text>adenosylcob(III)inamide + ATP = adenosylcob(III)inamide phosphate + ADP + H(+)</text>
        <dbReference type="Rhea" id="RHEA:15769"/>
        <dbReference type="ChEBI" id="CHEBI:2480"/>
        <dbReference type="ChEBI" id="CHEBI:15378"/>
        <dbReference type="ChEBI" id="CHEBI:30616"/>
        <dbReference type="ChEBI" id="CHEBI:58502"/>
        <dbReference type="ChEBI" id="CHEBI:456216"/>
        <dbReference type="EC" id="2.7.1.156"/>
    </reaction>
</comment>